<reference evidence="3 4" key="1">
    <citation type="submission" date="2018-10" db="EMBL/GenBank/DDBJ databases">
        <authorList>
            <person name="Grouzdev D.S."/>
            <person name="Krutkina M.S."/>
            <person name="Tourova T.P."/>
            <person name="Nazina T.N."/>
        </authorList>
    </citation>
    <scope>NUCLEOTIDE SEQUENCE [LARGE SCALE GENOMIC DNA]</scope>
    <source>
        <strain evidence="3 4">435</strain>
    </source>
</reference>
<dbReference type="Gene3D" id="3.40.630.40">
    <property type="entry name" value="Zn-dependent exopeptidases"/>
    <property type="match status" value="1"/>
</dbReference>
<dbReference type="RefSeq" id="WP_121451231.1">
    <property type="nucleotide sequence ID" value="NZ_RBWE01000001.1"/>
</dbReference>
<dbReference type="EMBL" id="RBWE01000001">
    <property type="protein sequence ID" value="RKO66812.1"/>
    <property type="molecule type" value="Genomic_DNA"/>
</dbReference>
<evidence type="ECO:0000256" key="1">
    <source>
        <dbReference type="ARBA" id="ARBA00022801"/>
    </source>
</evidence>
<dbReference type="SUPFAM" id="SSF53187">
    <property type="entry name" value="Zn-dependent exopeptidases"/>
    <property type="match status" value="1"/>
</dbReference>
<name>A0A494WWZ1_9FIRM</name>
<feature type="domain" description="MurNAc-LAA" evidence="2">
    <location>
        <begin position="116"/>
        <end position="226"/>
    </location>
</feature>
<evidence type="ECO:0000259" key="2">
    <source>
        <dbReference type="SMART" id="SM00646"/>
    </source>
</evidence>
<dbReference type="InterPro" id="IPR050695">
    <property type="entry name" value="N-acetylmuramoyl_amidase_3"/>
</dbReference>
<dbReference type="InterPro" id="IPR002508">
    <property type="entry name" value="MurNAc-LAA_cat"/>
</dbReference>
<dbReference type="Pfam" id="PF01520">
    <property type="entry name" value="Amidase_3"/>
    <property type="match status" value="1"/>
</dbReference>
<dbReference type="GO" id="GO:0008745">
    <property type="term" value="F:N-acetylmuramoyl-L-alanine amidase activity"/>
    <property type="evidence" value="ECO:0007669"/>
    <property type="project" value="InterPro"/>
</dbReference>
<evidence type="ECO:0000313" key="4">
    <source>
        <dbReference type="Proteomes" id="UP000271256"/>
    </source>
</evidence>
<keyword evidence="4" id="KW-1185">Reference proteome</keyword>
<sequence length="240" mass="26320">MLHPAPKSFTHIMVMAVIFCLFYRVAVPLEAAPSSNILAGRVIVIDPGHGGDDPGTVGCHGIVEKDVAMEISRRVADVFRRTGARVVLTRDGDRETAGPGESGGERIEAHDLARRVELANKCGAHLFLSIHLNHFSEPDEYGAQVFYQTGSQESRKLAEAIQAELNKNLVDSGRQALAGDFYVCRNSRMPAVIVEVGFLSHERESRQLTDPAYQERAARAILQGVVNYFQGDRGEVKQHG</sequence>
<dbReference type="PANTHER" id="PTHR30404">
    <property type="entry name" value="N-ACETYLMURAMOYL-L-ALANINE AMIDASE"/>
    <property type="match status" value="1"/>
</dbReference>
<dbReference type="OrthoDB" id="9772024at2"/>
<dbReference type="GO" id="GO:0009253">
    <property type="term" value="P:peptidoglycan catabolic process"/>
    <property type="evidence" value="ECO:0007669"/>
    <property type="project" value="InterPro"/>
</dbReference>
<proteinExistence type="predicted"/>
<keyword evidence="1 3" id="KW-0378">Hydrolase</keyword>
<accession>A0A494WWZ1</accession>
<dbReference type="CDD" id="cd02696">
    <property type="entry name" value="MurNAc-LAA"/>
    <property type="match status" value="1"/>
</dbReference>
<comment type="caution">
    <text evidence="3">The sequence shown here is derived from an EMBL/GenBank/DDBJ whole genome shotgun (WGS) entry which is preliminary data.</text>
</comment>
<evidence type="ECO:0000313" key="3">
    <source>
        <dbReference type="EMBL" id="RKO66812.1"/>
    </source>
</evidence>
<protein>
    <submittedName>
        <fullName evidence="3">Cell wall hydrolase</fullName>
    </submittedName>
</protein>
<dbReference type="GO" id="GO:0030288">
    <property type="term" value="C:outer membrane-bounded periplasmic space"/>
    <property type="evidence" value="ECO:0007669"/>
    <property type="project" value="TreeGrafter"/>
</dbReference>
<dbReference type="Proteomes" id="UP000271256">
    <property type="component" value="Unassembled WGS sequence"/>
</dbReference>
<organism evidence="3 4">
    <name type="scientific">Desulfofundulus salinus</name>
    <dbReference type="NCBI Taxonomy" id="2419843"/>
    <lineage>
        <taxon>Bacteria</taxon>
        <taxon>Bacillati</taxon>
        <taxon>Bacillota</taxon>
        <taxon>Clostridia</taxon>
        <taxon>Eubacteriales</taxon>
        <taxon>Peptococcaceae</taxon>
        <taxon>Desulfofundulus</taxon>
    </lineage>
</organism>
<dbReference type="PANTHER" id="PTHR30404:SF0">
    <property type="entry name" value="N-ACETYLMURAMOYL-L-ALANINE AMIDASE AMIC"/>
    <property type="match status" value="1"/>
</dbReference>
<gene>
    <name evidence="3" type="ORF">D7024_07535</name>
</gene>
<dbReference type="SMART" id="SM00646">
    <property type="entry name" value="Ami_3"/>
    <property type="match status" value="1"/>
</dbReference>
<dbReference type="AlphaFoldDB" id="A0A494WWZ1"/>